<evidence type="ECO:0000259" key="13">
    <source>
        <dbReference type="PROSITE" id="PS50011"/>
    </source>
</evidence>
<dbReference type="FunFam" id="3.80.10.10:FF:000824">
    <property type="entry name" value="Receptor-like protein kinase HSL1 isoform A"/>
    <property type="match status" value="1"/>
</dbReference>
<evidence type="ECO:0000256" key="8">
    <source>
        <dbReference type="ARBA" id="ARBA00022840"/>
    </source>
</evidence>
<dbReference type="InterPro" id="IPR003591">
    <property type="entry name" value="Leu-rich_rpt_typical-subtyp"/>
</dbReference>
<dbReference type="PROSITE" id="PS00108">
    <property type="entry name" value="PROTEIN_KINASE_ST"/>
    <property type="match status" value="1"/>
</dbReference>
<dbReference type="PROSITE" id="PS51450">
    <property type="entry name" value="LRR"/>
    <property type="match status" value="1"/>
</dbReference>
<evidence type="ECO:0000313" key="14">
    <source>
        <dbReference type="EMBL" id="KAK7245463.1"/>
    </source>
</evidence>
<dbReference type="InterPro" id="IPR000719">
    <property type="entry name" value="Prot_kinase_dom"/>
</dbReference>
<dbReference type="Pfam" id="PF13855">
    <property type="entry name" value="LRR_8"/>
    <property type="match status" value="1"/>
</dbReference>
<keyword evidence="11" id="KW-0675">Receptor</keyword>
<evidence type="ECO:0000256" key="11">
    <source>
        <dbReference type="ARBA" id="ARBA00023170"/>
    </source>
</evidence>
<dbReference type="SUPFAM" id="SSF52058">
    <property type="entry name" value="L domain-like"/>
    <property type="match status" value="1"/>
</dbReference>
<dbReference type="FunFam" id="3.30.200.20:FF:000512">
    <property type="entry name" value="Receptor-like protein kinase HSL1"/>
    <property type="match status" value="1"/>
</dbReference>
<dbReference type="FunFam" id="1.10.510.10:FF:000714">
    <property type="entry name" value="Kinase family with leucine-rich repeat domain-containing protein"/>
    <property type="match status" value="1"/>
</dbReference>
<proteinExistence type="inferred from homology"/>
<feature type="domain" description="Protein kinase" evidence="13">
    <location>
        <begin position="764"/>
        <end position="1054"/>
    </location>
</feature>
<protein>
    <recommendedName>
        <fullName evidence="13">Protein kinase domain-containing protein</fullName>
    </recommendedName>
</protein>
<evidence type="ECO:0000256" key="7">
    <source>
        <dbReference type="ARBA" id="ARBA00022741"/>
    </source>
</evidence>
<comment type="caution">
    <text evidence="14">The sequence shown here is derived from an EMBL/GenBank/DDBJ whole genome shotgun (WGS) entry which is preliminary data.</text>
</comment>
<evidence type="ECO:0000256" key="4">
    <source>
        <dbReference type="ARBA" id="ARBA00022692"/>
    </source>
</evidence>
<keyword evidence="9 12" id="KW-1133">Transmembrane helix</keyword>
<dbReference type="FunFam" id="3.80.10.10:FF:001670">
    <property type="entry name" value="Putative leucine-rich repeat receptor-like protein kinase family protein"/>
    <property type="match status" value="1"/>
</dbReference>
<gene>
    <name evidence="14" type="ORF">RIF29_40309</name>
</gene>
<reference evidence="14 15" key="1">
    <citation type="submission" date="2024-01" db="EMBL/GenBank/DDBJ databases">
        <title>The genomes of 5 underutilized Papilionoideae crops provide insights into root nodulation and disease resistanc.</title>
        <authorList>
            <person name="Yuan L."/>
        </authorList>
    </citation>
    <scope>NUCLEOTIDE SEQUENCE [LARGE SCALE GENOMIC DNA]</scope>
    <source>
        <strain evidence="14">ZHUSHIDOU_FW_LH</strain>
        <tissue evidence="14">Leaf</tissue>
    </source>
</reference>
<evidence type="ECO:0000256" key="10">
    <source>
        <dbReference type="ARBA" id="ARBA00023136"/>
    </source>
</evidence>
<dbReference type="InterPro" id="IPR001611">
    <property type="entry name" value="Leu-rich_rpt"/>
</dbReference>
<comment type="subcellular location">
    <subcellularLocation>
        <location evidence="1">Membrane</location>
        <topology evidence="1">Single-pass type I membrane protein</topology>
    </subcellularLocation>
</comment>
<keyword evidence="15" id="KW-1185">Reference proteome</keyword>
<dbReference type="Proteomes" id="UP001372338">
    <property type="component" value="Unassembled WGS sequence"/>
</dbReference>
<dbReference type="Gene3D" id="3.30.200.20">
    <property type="entry name" value="Phosphorylase Kinase, domain 1"/>
    <property type="match status" value="1"/>
</dbReference>
<dbReference type="Gene3D" id="1.10.510.10">
    <property type="entry name" value="Transferase(Phosphotransferase) domain 1"/>
    <property type="match status" value="1"/>
</dbReference>
<dbReference type="Pfam" id="PF00069">
    <property type="entry name" value="Pkinase"/>
    <property type="match status" value="1"/>
</dbReference>
<dbReference type="AlphaFoldDB" id="A0AAN9HU80"/>
<dbReference type="EMBL" id="JAYWIO010000008">
    <property type="protein sequence ID" value="KAK7245463.1"/>
    <property type="molecule type" value="Genomic_DNA"/>
</dbReference>
<dbReference type="InterPro" id="IPR051716">
    <property type="entry name" value="Plant_RL_S/T_kinase"/>
</dbReference>
<dbReference type="InterPro" id="IPR008271">
    <property type="entry name" value="Ser/Thr_kinase_AS"/>
</dbReference>
<dbReference type="PROSITE" id="PS50011">
    <property type="entry name" value="PROTEIN_KINASE_DOM"/>
    <property type="match status" value="1"/>
</dbReference>
<comment type="similarity">
    <text evidence="2">Belongs to the protein kinase superfamily. Ser/Thr protein kinase family.</text>
</comment>
<evidence type="ECO:0000256" key="6">
    <source>
        <dbReference type="ARBA" id="ARBA00022737"/>
    </source>
</evidence>
<keyword evidence="7" id="KW-0547">Nucleotide-binding</keyword>
<name>A0AAN9HU80_CROPI</name>
<dbReference type="PANTHER" id="PTHR48053:SF109">
    <property type="entry name" value="PROTEIN KINASE DOMAIN-CONTAINING PROTEIN"/>
    <property type="match status" value="1"/>
</dbReference>
<evidence type="ECO:0000256" key="1">
    <source>
        <dbReference type="ARBA" id="ARBA00004479"/>
    </source>
</evidence>
<evidence type="ECO:0000256" key="3">
    <source>
        <dbReference type="ARBA" id="ARBA00022614"/>
    </source>
</evidence>
<dbReference type="InterPro" id="IPR032675">
    <property type="entry name" value="LRR_dom_sf"/>
</dbReference>
<dbReference type="Gene3D" id="3.80.10.10">
    <property type="entry name" value="Ribonuclease Inhibitor"/>
    <property type="match status" value="4"/>
</dbReference>
<keyword evidence="10 12" id="KW-0472">Membrane</keyword>
<accession>A0AAN9HU80</accession>
<dbReference type="SUPFAM" id="SSF56112">
    <property type="entry name" value="Protein kinase-like (PK-like)"/>
    <property type="match status" value="1"/>
</dbReference>
<dbReference type="SUPFAM" id="SSF52047">
    <property type="entry name" value="RNI-like"/>
    <property type="match status" value="1"/>
</dbReference>
<keyword evidence="5" id="KW-0732">Signal</keyword>
<keyword evidence="3" id="KW-0433">Leucine-rich repeat</keyword>
<dbReference type="Pfam" id="PF08263">
    <property type="entry name" value="LRRNT_2"/>
    <property type="match status" value="1"/>
</dbReference>
<feature type="transmembrane region" description="Helical" evidence="12">
    <location>
        <begin position="706"/>
        <end position="729"/>
    </location>
</feature>
<dbReference type="GO" id="GO:0004672">
    <property type="term" value="F:protein kinase activity"/>
    <property type="evidence" value="ECO:0007669"/>
    <property type="project" value="InterPro"/>
</dbReference>
<dbReference type="InterPro" id="IPR013210">
    <property type="entry name" value="LRR_N_plant-typ"/>
</dbReference>
<evidence type="ECO:0000313" key="15">
    <source>
        <dbReference type="Proteomes" id="UP001372338"/>
    </source>
</evidence>
<dbReference type="FunFam" id="3.80.10.10:FF:001160">
    <property type="entry name" value="Receptor-like protein kinase HSL1 isoform A"/>
    <property type="match status" value="1"/>
</dbReference>
<dbReference type="GO" id="GO:0005524">
    <property type="term" value="F:ATP binding"/>
    <property type="evidence" value="ECO:0007669"/>
    <property type="project" value="UniProtKB-KW"/>
</dbReference>
<dbReference type="SMART" id="SM00220">
    <property type="entry name" value="S_TKc"/>
    <property type="match status" value="1"/>
</dbReference>
<keyword evidence="4 12" id="KW-0812">Transmembrane</keyword>
<evidence type="ECO:0000256" key="9">
    <source>
        <dbReference type="ARBA" id="ARBA00022989"/>
    </source>
</evidence>
<keyword evidence="6" id="KW-0677">Repeat</keyword>
<sequence length="1084" mass="120645">MVKDLLLLKQVVRVQFLAKGGNSGYLVSLEPSQTNLYFSSMVLEYIAYSSLCNKSFLFSNLHILKTKQISQNNHMTKFAPFYSLLLTSFLILSHVNSQSQLLYDQEHIVLLKIKQYLQNPSYLSHWTTSSSLHCSWKEVNCTSGSVTGLALVDSNINQTIPPFLCDLTNLTHVNFSKNFIPGEFPKSIYNCSKLEYLDLSMNNLDGKVPDDIDRLANLKYLSLGSTNFFGDIPASIGRLKELRVLKLQYALFNGTVPDEIGNLSNLETLDLSSNSGLPPSKLPLSWTRKLNKLKVFYMYGCNLIGEIPETIGEMVALEILDLSDNSLTGQVPSGLFLLKNLTKLFLQHNSLSGEIPAVVEALNLTAIDLTKNNLTGKIPDDFGKLEKLTGLCLSLNQLSGEIPERVGRFQYLKDFRVFYNNLSGTLSPDFGASSKLRSFHVASNKFSGRLPENLCYYGELRNLSAYDNNLSGELPESLGNCSSLLELKIFNNQFFGNIPSGLWTSANLINFMVSQNKFTGELPERLSLTISRFEISYNQFSGRIPAGVSSWTNVVVFNASKNFFNGSIPQELTTLPKLMTLLLDQNLLTGPIPSDIISWKSLVTLDLSQNQLSGQIPDTIGLLLGLSQLDLSENQLSGKIPSQLPRLTNLNMSSNRLTGRIPSEFDNSAYASSFLDNPGLCGDNPALKLTLCPSANPQMPTKGSSWSLALIISLVVVFFVLALLASLLITRLYSRKRKQGLDNSWKLLSFQRLSFNESNIVSSLTEHNVIGSGGYGMVYRVPVDDLGYVGVKRIWNNRKLDKKLESSFQAEVKILSNIRHNNIVKLLCCISNQDSMLLVYEYHENRSLDRWLGKKSKSSSGVSGSVHHVVLDWPKRLQIAIGIANGLCYMHHDCSPPIVHRDVKTSNILLDFQFNAKVADFGLARMLIKPGELETMSTVVGSFGYLAPEYIKTTRVNEKVDVFSFGVILLELTTGKEANYGDEHSSLAEWAWRQVQLGTNIDELLDKDVMELGNLGEMCSVFKLGIMCTNTLPASRPSMKEAVQILHRCGEGFTFAERNIGQYDAAPLLKKRGRSMDFSDNDSE</sequence>
<keyword evidence="8" id="KW-0067">ATP-binding</keyword>
<dbReference type="Pfam" id="PF00560">
    <property type="entry name" value="LRR_1"/>
    <property type="match status" value="6"/>
</dbReference>
<dbReference type="GO" id="GO:0016020">
    <property type="term" value="C:membrane"/>
    <property type="evidence" value="ECO:0007669"/>
    <property type="project" value="UniProtKB-SubCell"/>
</dbReference>
<evidence type="ECO:0000256" key="5">
    <source>
        <dbReference type="ARBA" id="ARBA00022729"/>
    </source>
</evidence>
<dbReference type="PANTHER" id="PTHR48053">
    <property type="entry name" value="LEUCINE RICH REPEAT FAMILY PROTEIN, EXPRESSED"/>
    <property type="match status" value="1"/>
</dbReference>
<evidence type="ECO:0000256" key="12">
    <source>
        <dbReference type="SAM" id="Phobius"/>
    </source>
</evidence>
<evidence type="ECO:0000256" key="2">
    <source>
        <dbReference type="ARBA" id="ARBA00008684"/>
    </source>
</evidence>
<dbReference type="InterPro" id="IPR011009">
    <property type="entry name" value="Kinase-like_dom_sf"/>
</dbReference>
<dbReference type="SMART" id="SM00369">
    <property type="entry name" value="LRR_TYP"/>
    <property type="match status" value="5"/>
</dbReference>
<organism evidence="14 15">
    <name type="scientific">Crotalaria pallida</name>
    <name type="common">Smooth rattlebox</name>
    <name type="synonym">Crotalaria striata</name>
    <dbReference type="NCBI Taxonomy" id="3830"/>
    <lineage>
        <taxon>Eukaryota</taxon>
        <taxon>Viridiplantae</taxon>
        <taxon>Streptophyta</taxon>
        <taxon>Embryophyta</taxon>
        <taxon>Tracheophyta</taxon>
        <taxon>Spermatophyta</taxon>
        <taxon>Magnoliopsida</taxon>
        <taxon>eudicotyledons</taxon>
        <taxon>Gunneridae</taxon>
        <taxon>Pentapetalae</taxon>
        <taxon>rosids</taxon>
        <taxon>fabids</taxon>
        <taxon>Fabales</taxon>
        <taxon>Fabaceae</taxon>
        <taxon>Papilionoideae</taxon>
        <taxon>50 kb inversion clade</taxon>
        <taxon>genistoids sensu lato</taxon>
        <taxon>core genistoids</taxon>
        <taxon>Crotalarieae</taxon>
        <taxon>Crotalaria</taxon>
    </lineage>
</organism>